<dbReference type="RefSeq" id="WP_256395943.1">
    <property type="nucleotide sequence ID" value="NZ_JANHDJ010000003.1"/>
</dbReference>
<name>A0ABD6DB65_9EURY</name>
<dbReference type="InterPro" id="IPR005182">
    <property type="entry name" value="YdbS-like_PH"/>
</dbReference>
<dbReference type="PANTHER" id="PTHR37938">
    <property type="entry name" value="BLL0215 PROTEIN"/>
    <property type="match status" value="1"/>
</dbReference>
<feature type="transmembrane region" description="Helical" evidence="2">
    <location>
        <begin position="46"/>
        <end position="73"/>
    </location>
</feature>
<keyword evidence="2" id="KW-1133">Transmembrane helix</keyword>
<dbReference type="EMBL" id="JBHUDM010000003">
    <property type="protein sequence ID" value="MFD1642545.1"/>
    <property type="molecule type" value="Genomic_DNA"/>
</dbReference>
<proteinExistence type="predicted"/>
<gene>
    <name evidence="4" type="ORF">ACFSBW_11740</name>
</gene>
<evidence type="ECO:0000256" key="1">
    <source>
        <dbReference type="SAM" id="MobiDB-lite"/>
    </source>
</evidence>
<protein>
    <submittedName>
        <fullName evidence="4">PH domain-containing protein</fullName>
    </submittedName>
</protein>
<dbReference type="Pfam" id="PF03703">
    <property type="entry name" value="bPH_2"/>
    <property type="match status" value="1"/>
</dbReference>
<organism evidence="4 5">
    <name type="scientific">Halohasta litorea</name>
    <dbReference type="NCBI Taxonomy" id="869891"/>
    <lineage>
        <taxon>Archaea</taxon>
        <taxon>Methanobacteriati</taxon>
        <taxon>Methanobacteriota</taxon>
        <taxon>Stenosarchaea group</taxon>
        <taxon>Halobacteria</taxon>
        <taxon>Halobacteriales</taxon>
        <taxon>Haloferacaceae</taxon>
        <taxon>Halohasta</taxon>
    </lineage>
</organism>
<evidence type="ECO:0000313" key="4">
    <source>
        <dbReference type="EMBL" id="MFD1642545.1"/>
    </source>
</evidence>
<evidence type="ECO:0000256" key="2">
    <source>
        <dbReference type="SAM" id="Phobius"/>
    </source>
</evidence>
<dbReference type="PANTHER" id="PTHR37938:SF1">
    <property type="entry name" value="BLL0215 PROTEIN"/>
    <property type="match status" value="1"/>
</dbReference>
<comment type="caution">
    <text evidence="4">The sequence shown here is derived from an EMBL/GenBank/DDBJ whole genome shotgun (WGS) entry which is preliminary data.</text>
</comment>
<dbReference type="Proteomes" id="UP001597052">
    <property type="component" value="Unassembled WGS sequence"/>
</dbReference>
<dbReference type="AlphaFoldDB" id="A0ABD6DB65"/>
<reference evidence="4 5" key="1">
    <citation type="journal article" date="2019" name="Int. J. Syst. Evol. Microbiol.">
        <title>The Global Catalogue of Microorganisms (GCM) 10K type strain sequencing project: providing services to taxonomists for standard genome sequencing and annotation.</title>
        <authorList>
            <consortium name="The Broad Institute Genomics Platform"/>
            <consortium name="The Broad Institute Genome Sequencing Center for Infectious Disease"/>
            <person name="Wu L."/>
            <person name="Ma J."/>
        </authorList>
    </citation>
    <scope>NUCLEOTIDE SEQUENCE [LARGE SCALE GENOMIC DNA]</scope>
    <source>
        <strain evidence="4 5">CGMCC 1.10593</strain>
    </source>
</reference>
<feature type="domain" description="YdbS-like PH" evidence="3">
    <location>
        <begin position="74"/>
        <end position="150"/>
    </location>
</feature>
<evidence type="ECO:0000313" key="5">
    <source>
        <dbReference type="Proteomes" id="UP001597052"/>
    </source>
</evidence>
<accession>A0ABD6DB65</accession>
<keyword evidence="2" id="KW-0812">Transmembrane</keyword>
<feature type="region of interest" description="Disordered" evidence="1">
    <location>
        <begin position="185"/>
        <end position="228"/>
    </location>
</feature>
<keyword evidence="2" id="KW-0472">Membrane</keyword>
<feature type="compositionally biased region" description="Polar residues" evidence="1">
    <location>
        <begin position="200"/>
        <end position="209"/>
    </location>
</feature>
<evidence type="ECO:0000259" key="3">
    <source>
        <dbReference type="Pfam" id="PF03703"/>
    </source>
</evidence>
<sequence length="228" mass="24384">MSSDTGQTPQVPETKTESTAAVDLDWLTLDDGEEVLWASTPHKSSLVSALVVGIPLSFVLVGIPILAAAYLSFKNTNYVVTTRGLYRKRGIFSRDVKQIGFDKVQNISYSQTAIGARLGYGSVEISTAGSSGVELQFRNIPTPAEIQELISREIERREDGGRDNEGDVDDTLEAILTELQGIRQALDGEATSGRPEAATDSGTGASTDGETSEADPFEPAVTEPTDDQ</sequence>
<keyword evidence="5" id="KW-1185">Reference proteome</keyword>